<organism evidence="6 7">
    <name type="scientific">Thermoanaerobacter kivui</name>
    <name type="common">Acetogenium kivui</name>
    <dbReference type="NCBI Taxonomy" id="2325"/>
    <lineage>
        <taxon>Bacteria</taxon>
        <taxon>Bacillati</taxon>
        <taxon>Bacillota</taxon>
        <taxon>Clostridia</taxon>
        <taxon>Thermoanaerobacterales</taxon>
        <taxon>Thermoanaerobacteraceae</taxon>
        <taxon>Thermoanaerobacter</taxon>
    </lineage>
</organism>
<keyword evidence="3" id="KW-0547">Nucleotide-binding</keyword>
<dbReference type="InterPro" id="IPR025302">
    <property type="entry name" value="DrrA1/2-like_C"/>
</dbReference>
<sequence>MIKVFNLTKKYGKYEVLKGISFEVEKGNIYGLLGRNGAGKTTTMNILTGLIDYDEGEIYINGKMLNRNNRKLIDEIGYLPENPTFYNYMTGSEYLYFISKIRGIPHQKASTEVEELLNTVKLKEAANKKIQGYSRGMKQKLGLAVALLDNPEIIFLDEPTSALDPESRYDILNQILEMKKNGKTIFLSTHILSDAERVCDYVGILDKGKIIFSGRLKELKQKYIQPVYDIVFENLPTNAEEKLNNVKWIDDIKIENDIISIYVNDIEAAKKNILNEISKLSIPVISLQRRENTLEDIFIRMVKQNEHL</sequence>
<protein>
    <submittedName>
        <fullName evidence="6">ABC transporter like protein</fullName>
    </submittedName>
</protein>
<dbReference type="InterPro" id="IPR003593">
    <property type="entry name" value="AAA+_ATPase"/>
</dbReference>
<dbReference type="PANTHER" id="PTHR42711">
    <property type="entry name" value="ABC TRANSPORTER ATP-BINDING PROTEIN"/>
    <property type="match status" value="1"/>
</dbReference>
<dbReference type="EMBL" id="CP009170">
    <property type="protein sequence ID" value="AIS53360.1"/>
    <property type="molecule type" value="Genomic_DNA"/>
</dbReference>
<dbReference type="SMART" id="SM00382">
    <property type="entry name" value="AAA"/>
    <property type="match status" value="1"/>
</dbReference>
<evidence type="ECO:0000256" key="3">
    <source>
        <dbReference type="ARBA" id="ARBA00022741"/>
    </source>
</evidence>
<dbReference type="RefSeq" id="WP_029687549.1">
    <property type="nucleotide sequence ID" value="NZ_CP009170.1"/>
</dbReference>
<dbReference type="InterPro" id="IPR003439">
    <property type="entry name" value="ABC_transporter-like_ATP-bd"/>
</dbReference>
<evidence type="ECO:0000256" key="1">
    <source>
        <dbReference type="ARBA" id="ARBA00005417"/>
    </source>
</evidence>
<dbReference type="InterPro" id="IPR050763">
    <property type="entry name" value="ABC_transporter_ATP-binding"/>
</dbReference>
<gene>
    <name evidence="6" type="ORF">TKV_c22310</name>
</gene>
<proteinExistence type="inferred from homology"/>
<dbReference type="KEGG" id="tki:TKV_c22310"/>
<dbReference type="Pfam" id="PF00005">
    <property type="entry name" value="ABC_tran"/>
    <property type="match status" value="1"/>
</dbReference>
<dbReference type="GO" id="GO:0005524">
    <property type="term" value="F:ATP binding"/>
    <property type="evidence" value="ECO:0007669"/>
    <property type="project" value="UniProtKB-KW"/>
</dbReference>
<dbReference type="OrthoDB" id="9804819at2"/>
<comment type="similarity">
    <text evidence="1">Belongs to the ABC transporter superfamily.</text>
</comment>
<reference evidence="7" key="1">
    <citation type="journal article" date="2015" name="Genome Announc.">
        <title>Whole-Genome Sequences of 80 Environmental and Clinical Isolates of Burkholderia pseudomallei.</title>
        <authorList>
            <person name="Johnson S.L."/>
            <person name="Baker A.L."/>
            <person name="Chain P.S."/>
            <person name="Currie B.J."/>
            <person name="Daligault H.E."/>
            <person name="Davenport K.W."/>
            <person name="Davis C.B."/>
            <person name="Inglis T.J."/>
            <person name="Kaestli M."/>
            <person name="Koren S."/>
            <person name="Mayo M."/>
            <person name="Merritt A.J."/>
            <person name="Price E.P."/>
            <person name="Sarovich D.S."/>
            <person name="Warner J."/>
            <person name="Rosovitz M.J."/>
        </authorList>
    </citation>
    <scope>NUCLEOTIDE SEQUENCE [LARGE SCALE GENOMIC DNA]</scope>
    <source>
        <strain evidence="7">DSM 2030</strain>
    </source>
</reference>
<keyword evidence="2" id="KW-0813">Transport</keyword>
<accession>A0A097AU81</accession>
<dbReference type="Proteomes" id="UP000029669">
    <property type="component" value="Chromosome"/>
</dbReference>
<dbReference type="PROSITE" id="PS50893">
    <property type="entry name" value="ABC_TRANSPORTER_2"/>
    <property type="match status" value="1"/>
</dbReference>
<evidence type="ECO:0000259" key="5">
    <source>
        <dbReference type="PROSITE" id="PS50893"/>
    </source>
</evidence>
<dbReference type="STRING" id="2325.TKV_c22310"/>
<dbReference type="InterPro" id="IPR027417">
    <property type="entry name" value="P-loop_NTPase"/>
</dbReference>
<name>A0A097AU81_THEKI</name>
<dbReference type="HOGENOM" id="CLU_000604_1_2_9"/>
<evidence type="ECO:0000256" key="2">
    <source>
        <dbReference type="ARBA" id="ARBA00022448"/>
    </source>
</evidence>
<keyword evidence="4" id="KW-0067">ATP-binding</keyword>
<evidence type="ECO:0000313" key="7">
    <source>
        <dbReference type="Proteomes" id="UP000029669"/>
    </source>
</evidence>
<dbReference type="CDD" id="cd03230">
    <property type="entry name" value="ABC_DR_subfamily_A"/>
    <property type="match status" value="1"/>
</dbReference>
<dbReference type="GO" id="GO:0016887">
    <property type="term" value="F:ATP hydrolysis activity"/>
    <property type="evidence" value="ECO:0007669"/>
    <property type="project" value="InterPro"/>
</dbReference>
<dbReference type="AlphaFoldDB" id="A0A097AU81"/>
<dbReference type="eggNOG" id="COG1131">
    <property type="taxonomic scope" value="Bacteria"/>
</dbReference>
<evidence type="ECO:0000256" key="4">
    <source>
        <dbReference type="ARBA" id="ARBA00022840"/>
    </source>
</evidence>
<feature type="domain" description="ABC transporter" evidence="5">
    <location>
        <begin position="2"/>
        <end position="232"/>
    </location>
</feature>
<dbReference type="Pfam" id="PF13732">
    <property type="entry name" value="DrrA1-3_C"/>
    <property type="match status" value="1"/>
</dbReference>
<evidence type="ECO:0000313" key="6">
    <source>
        <dbReference type="EMBL" id="AIS53360.1"/>
    </source>
</evidence>
<keyword evidence="7" id="KW-1185">Reference proteome</keyword>
<dbReference type="PANTHER" id="PTHR42711:SF5">
    <property type="entry name" value="ABC TRANSPORTER ATP-BINDING PROTEIN NATA"/>
    <property type="match status" value="1"/>
</dbReference>
<dbReference type="Gene3D" id="3.40.50.300">
    <property type="entry name" value="P-loop containing nucleotide triphosphate hydrolases"/>
    <property type="match status" value="1"/>
</dbReference>
<dbReference type="SUPFAM" id="SSF52540">
    <property type="entry name" value="P-loop containing nucleoside triphosphate hydrolases"/>
    <property type="match status" value="1"/>
</dbReference>